<organism evidence="1 2">
    <name type="scientific">Lasiodiplodia mahajangana</name>
    <dbReference type="NCBI Taxonomy" id="1108764"/>
    <lineage>
        <taxon>Eukaryota</taxon>
        <taxon>Fungi</taxon>
        <taxon>Dikarya</taxon>
        <taxon>Ascomycota</taxon>
        <taxon>Pezizomycotina</taxon>
        <taxon>Dothideomycetes</taxon>
        <taxon>Dothideomycetes incertae sedis</taxon>
        <taxon>Botryosphaeriales</taxon>
        <taxon>Botryosphaeriaceae</taxon>
        <taxon>Lasiodiplodia</taxon>
    </lineage>
</organism>
<reference evidence="1" key="1">
    <citation type="submission" date="2022-12" db="EMBL/GenBank/DDBJ databases">
        <title>Genome Sequence of Lasiodiplodia mahajangana.</title>
        <authorList>
            <person name="Buettner E."/>
        </authorList>
    </citation>
    <scope>NUCLEOTIDE SEQUENCE</scope>
    <source>
        <strain evidence="1">VT137</strain>
    </source>
</reference>
<protein>
    <submittedName>
        <fullName evidence="1">Uncharacterized protein</fullName>
    </submittedName>
</protein>
<name>A0ACC2K089_9PEZI</name>
<dbReference type="EMBL" id="JAPUUL010000035">
    <property type="protein sequence ID" value="KAJ8133207.1"/>
    <property type="molecule type" value="Genomic_DNA"/>
</dbReference>
<comment type="caution">
    <text evidence="1">The sequence shown here is derived from an EMBL/GenBank/DDBJ whole genome shotgun (WGS) entry which is preliminary data.</text>
</comment>
<dbReference type="Proteomes" id="UP001153332">
    <property type="component" value="Unassembled WGS sequence"/>
</dbReference>
<sequence length="248" mass="28346">MALTIDRLAPLNNDYLSASESSDGPELSQVERLKRAKELVYAYLRSLYDLGRDGRRIVRDDELRIAGWNDVRFRDVDRHAQDANNLEFWENKAQSLNDCFRKLHARLHPPATPRTVIAPGERTRRLVETWVSSVENPAPSRQFLDSPSPREHPAALPRIEADHLPLLPVSSTLGTVPDNHDRKRARRKRSYIDNNDTGSQRPGKRIHLLTDVEATRAASYDNSPVPLRRSARIAALPKKRVRVLDKEM</sequence>
<evidence type="ECO:0000313" key="1">
    <source>
        <dbReference type="EMBL" id="KAJ8133207.1"/>
    </source>
</evidence>
<keyword evidence="2" id="KW-1185">Reference proteome</keyword>
<evidence type="ECO:0000313" key="2">
    <source>
        <dbReference type="Proteomes" id="UP001153332"/>
    </source>
</evidence>
<gene>
    <name evidence="1" type="ORF">O1611_g422</name>
</gene>
<accession>A0ACC2K089</accession>
<proteinExistence type="predicted"/>